<evidence type="ECO:0000313" key="4">
    <source>
        <dbReference type="Proteomes" id="UP000071859"/>
    </source>
</evidence>
<dbReference type="EMBL" id="FCOX02000127">
    <property type="protein sequence ID" value="SAL06662.1"/>
    <property type="molecule type" value="Genomic_DNA"/>
</dbReference>
<dbReference type="PROSITE" id="PS50110">
    <property type="entry name" value="RESPONSE_REGULATORY"/>
    <property type="match status" value="1"/>
</dbReference>
<protein>
    <submittedName>
        <fullName evidence="3">Two component LuxR family transcriptional regulator</fullName>
    </submittedName>
</protein>
<dbReference type="RefSeq" id="WP_062612545.1">
    <property type="nucleotide sequence ID" value="NZ_FCOX02000127.1"/>
</dbReference>
<evidence type="ECO:0000313" key="3">
    <source>
        <dbReference type="EMBL" id="SAL06662.1"/>
    </source>
</evidence>
<gene>
    <name evidence="3" type="ORF">AWB78_08178</name>
</gene>
<reference evidence="3" key="1">
    <citation type="submission" date="2016-01" db="EMBL/GenBank/DDBJ databases">
        <authorList>
            <person name="Peeters C."/>
        </authorList>
    </citation>
    <scope>NUCLEOTIDE SEQUENCE</scope>
    <source>
        <strain evidence="3">LMG 29321</strain>
    </source>
</reference>
<feature type="modified residue" description="4-aspartylphosphate" evidence="1">
    <location>
        <position position="59"/>
    </location>
</feature>
<evidence type="ECO:0000259" key="2">
    <source>
        <dbReference type="PROSITE" id="PS50110"/>
    </source>
</evidence>
<accession>A0A158EIE2</accession>
<keyword evidence="1" id="KW-0597">Phosphoprotein</keyword>
<sequence length="142" mass="14872">MDTLQVLVIDKDAAFRQGVVDAIRDSALLPGLVIQQATSAHAYFDAPGDVSALDGLIVDWDAEPNASVRLAVLRLRFPGAAIIVSSSSNSLLVPRQAFAAGAAGFVRRDGPPLLVRAVIELVLSGEAFALPDHLRPSSMSGV</sequence>
<keyword evidence="4" id="KW-1185">Reference proteome</keyword>
<organism evidence="3 4">
    <name type="scientific">Caballeronia calidae</name>
    <dbReference type="NCBI Taxonomy" id="1777139"/>
    <lineage>
        <taxon>Bacteria</taxon>
        <taxon>Pseudomonadati</taxon>
        <taxon>Pseudomonadota</taxon>
        <taxon>Betaproteobacteria</taxon>
        <taxon>Burkholderiales</taxon>
        <taxon>Burkholderiaceae</taxon>
        <taxon>Caballeronia</taxon>
    </lineage>
</organism>
<dbReference type="SUPFAM" id="SSF52172">
    <property type="entry name" value="CheY-like"/>
    <property type="match status" value="1"/>
</dbReference>
<dbReference type="AlphaFoldDB" id="A0A158EIE2"/>
<dbReference type="InterPro" id="IPR001789">
    <property type="entry name" value="Sig_transdc_resp-reg_receiver"/>
</dbReference>
<comment type="caution">
    <text evidence="3">The sequence shown here is derived from an EMBL/GenBank/DDBJ whole genome shotgun (WGS) entry which is preliminary data.</text>
</comment>
<dbReference type="GO" id="GO:0000160">
    <property type="term" value="P:phosphorelay signal transduction system"/>
    <property type="evidence" value="ECO:0007669"/>
    <property type="project" value="InterPro"/>
</dbReference>
<evidence type="ECO:0000256" key="1">
    <source>
        <dbReference type="PROSITE-ProRule" id="PRU00169"/>
    </source>
</evidence>
<proteinExistence type="predicted"/>
<feature type="domain" description="Response regulatory" evidence="2">
    <location>
        <begin position="5"/>
        <end position="123"/>
    </location>
</feature>
<dbReference type="InterPro" id="IPR011006">
    <property type="entry name" value="CheY-like_superfamily"/>
</dbReference>
<dbReference type="Proteomes" id="UP000071859">
    <property type="component" value="Unassembled WGS sequence"/>
</dbReference>
<name>A0A158EIE2_9BURK</name>
<dbReference type="Gene3D" id="3.40.50.2300">
    <property type="match status" value="1"/>
</dbReference>